<accession>A0ABY3ZX28</accession>
<dbReference type="RefSeq" id="WP_243367100.1">
    <property type="nucleotide sequence ID" value="NZ_CP094348.1"/>
</dbReference>
<dbReference type="EMBL" id="CP094348">
    <property type="protein sequence ID" value="UOB21468.1"/>
    <property type="molecule type" value="Genomic_DNA"/>
</dbReference>
<reference evidence="1" key="1">
    <citation type="submission" date="2022-03" db="EMBL/GenBank/DDBJ databases">
        <authorList>
            <person name="Vrbovska V."/>
            <person name="Kovarovic V."/>
            <person name="Botka T."/>
            <person name="Pantucek R."/>
        </authorList>
    </citation>
    <scope>NUCLEOTIDE SEQUENCE</scope>
    <source>
        <strain evidence="1">CCM 2609</strain>
    </source>
</reference>
<dbReference type="Proteomes" id="UP000830343">
    <property type="component" value="Chromosome"/>
</dbReference>
<keyword evidence="2" id="KW-1185">Reference proteome</keyword>
<reference evidence="1" key="2">
    <citation type="submission" date="2022-04" db="EMBL/GenBank/DDBJ databases">
        <title>Antimicrobial genetic elements in methicillin-resistant Macrococcus armenti.</title>
        <authorList>
            <person name="Keller J.E."/>
            <person name="Schwendener S."/>
            <person name="Pantucek R."/>
            <person name="Perreten V."/>
        </authorList>
    </citation>
    <scope>NUCLEOTIDE SEQUENCE</scope>
    <source>
        <strain evidence="1">CCM 2609</strain>
    </source>
</reference>
<organism evidence="1 2">
    <name type="scientific">Macrococcus armenti</name>
    <dbReference type="NCBI Taxonomy" id="2875764"/>
    <lineage>
        <taxon>Bacteria</taxon>
        <taxon>Bacillati</taxon>
        <taxon>Bacillota</taxon>
        <taxon>Bacilli</taxon>
        <taxon>Bacillales</taxon>
        <taxon>Staphylococcaceae</taxon>
        <taxon>Macrococcus</taxon>
    </lineage>
</organism>
<sequence>MKDIEEINPLEQYIDNYKKIIQRKYSHIKEHHKEAFPLLKFEGYLDYCLFKFDEDLFYQTYAMVIVDNYNFQNHFLDLSSPDDKLYSQVVDDFDFEKIENYLILKYPDFKDKKIFIVETSYFNTMFGDRGKSQADKDYQNWKNENKARVDSYDHDVTSPYSHLDYEGLVRNFNIEGFNEDFKYQMEQAEECYKRRLYLPAATTLSVALETVLIALCKRENIKIDNNTMLNYLGEELRSRNVINYRLAKRIDITYSLRNSLAHSNKGEVAKADCEIILNCIRTIIDNHF</sequence>
<name>A0ABY3ZX28_9STAP</name>
<proteinExistence type="predicted"/>
<protein>
    <recommendedName>
        <fullName evidence="3">DUF4145 domain-containing protein</fullName>
    </recommendedName>
</protein>
<evidence type="ECO:0000313" key="2">
    <source>
        <dbReference type="Proteomes" id="UP000830343"/>
    </source>
</evidence>
<evidence type="ECO:0000313" key="1">
    <source>
        <dbReference type="EMBL" id="UOB21468.1"/>
    </source>
</evidence>
<gene>
    <name evidence="1" type="ORF">MRZ06_05140</name>
</gene>
<evidence type="ECO:0008006" key="3">
    <source>
        <dbReference type="Google" id="ProtNLM"/>
    </source>
</evidence>